<feature type="compositionally biased region" description="Polar residues" evidence="1">
    <location>
        <begin position="1"/>
        <end position="20"/>
    </location>
</feature>
<evidence type="ECO:0000313" key="2">
    <source>
        <dbReference type="EMBL" id="CAH0100713.1"/>
    </source>
</evidence>
<proteinExistence type="predicted"/>
<reference evidence="2" key="1">
    <citation type="submission" date="2021-11" db="EMBL/GenBank/DDBJ databases">
        <authorList>
            <person name="Schell T."/>
        </authorList>
    </citation>
    <scope>NUCLEOTIDE SEQUENCE</scope>
    <source>
        <strain evidence="2">M5</strain>
    </source>
</reference>
<dbReference type="AlphaFoldDB" id="A0A8J2WC27"/>
<dbReference type="OrthoDB" id="6344011at2759"/>
<evidence type="ECO:0000313" key="3">
    <source>
        <dbReference type="Proteomes" id="UP000789390"/>
    </source>
</evidence>
<feature type="region of interest" description="Disordered" evidence="1">
    <location>
        <begin position="1"/>
        <end position="42"/>
    </location>
</feature>
<comment type="caution">
    <text evidence="2">The sequence shown here is derived from an EMBL/GenBank/DDBJ whole genome shotgun (WGS) entry which is preliminary data.</text>
</comment>
<organism evidence="2 3">
    <name type="scientific">Daphnia galeata</name>
    <dbReference type="NCBI Taxonomy" id="27404"/>
    <lineage>
        <taxon>Eukaryota</taxon>
        <taxon>Metazoa</taxon>
        <taxon>Ecdysozoa</taxon>
        <taxon>Arthropoda</taxon>
        <taxon>Crustacea</taxon>
        <taxon>Branchiopoda</taxon>
        <taxon>Diplostraca</taxon>
        <taxon>Cladocera</taxon>
        <taxon>Anomopoda</taxon>
        <taxon>Daphniidae</taxon>
        <taxon>Daphnia</taxon>
    </lineage>
</organism>
<sequence length="139" mass="15354">MGCGASNQTSALEDSSPNGRTTLEEELSESDETASLTHSSLSYEIQPAPIKEMKAPITFEVPGQNPDDNGGVSIIQAHPPRRLRRLEDEQINLSAEEVERRHALAEQRRQEALQMRVQSARLSTGRGPRRQLLAPIANE</sequence>
<keyword evidence="3" id="KW-1185">Reference proteome</keyword>
<gene>
    <name evidence="2" type="ORF">DGAL_LOCUS3001</name>
</gene>
<dbReference type="EMBL" id="CAKKLH010000044">
    <property type="protein sequence ID" value="CAH0100713.1"/>
    <property type="molecule type" value="Genomic_DNA"/>
</dbReference>
<protein>
    <submittedName>
        <fullName evidence="2">Uncharacterized protein</fullName>
    </submittedName>
</protein>
<accession>A0A8J2WC27</accession>
<dbReference type="Proteomes" id="UP000789390">
    <property type="component" value="Unassembled WGS sequence"/>
</dbReference>
<feature type="region of interest" description="Disordered" evidence="1">
    <location>
        <begin position="60"/>
        <end position="79"/>
    </location>
</feature>
<name>A0A8J2WC27_9CRUS</name>
<evidence type="ECO:0000256" key="1">
    <source>
        <dbReference type="SAM" id="MobiDB-lite"/>
    </source>
</evidence>
<feature type="region of interest" description="Disordered" evidence="1">
    <location>
        <begin position="117"/>
        <end position="139"/>
    </location>
</feature>